<dbReference type="SUPFAM" id="SSF53187">
    <property type="entry name" value="Zn-dependent exopeptidases"/>
    <property type="match status" value="1"/>
</dbReference>
<dbReference type="EMBL" id="JBHULS010000007">
    <property type="protein sequence ID" value="MFD2552585.1"/>
    <property type="molecule type" value="Genomic_DNA"/>
</dbReference>
<gene>
    <name evidence="1" type="ORF">ACFSQP_12250</name>
</gene>
<reference evidence="2" key="1">
    <citation type="journal article" date="2019" name="Int. J. Syst. Evol. Microbiol.">
        <title>The Global Catalogue of Microorganisms (GCM) 10K type strain sequencing project: providing services to taxonomists for standard genome sequencing and annotation.</title>
        <authorList>
            <consortium name="The Broad Institute Genomics Platform"/>
            <consortium name="The Broad Institute Genome Sequencing Center for Infectious Disease"/>
            <person name="Wu L."/>
            <person name="Ma J."/>
        </authorList>
    </citation>
    <scope>NUCLEOTIDE SEQUENCE [LARGE SCALE GENOMIC DNA]</scope>
    <source>
        <strain evidence="2">KCTC 42587</strain>
    </source>
</reference>
<organism evidence="1 2">
    <name type="scientific">Bizionia sediminis</name>
    <dbReference type="NCBI Taxonomy" id="1737064"/>
    <lineage>
        <taxon>Bacteria</taxon>
        <taxon>Pseudomonadati</taxon>
        <taxon>Bacteroidota</taxon>
        <taxon>Flavobacteriia</taxon>
        <taxon>Flavobacteriales</taxon>
        <taxon>Flavobacteriaceae</taxon>
        <taxon>Bizionia</taxon>
    </lineage>
</organism>
<protein>
    <submittedName>
        <fullName evidence="1">N-formylglutamate amidohydrolase</fullName>
    </submittedName>
</protein>
<evidence type="ECO:0000313" key="1">
    <source>
        <dbReference type="EMBL" id="MFD2552585.1"/>
    </source>
</evidence>
<dbReference type="Pfam" id="PF05013">
    <property type="entry name" value="FGase"/>
    <property type="match status" value="1"/>
</dbReference>
<accession>A0ABW5KW89</accession>
<comment type="caution">
    <text evidence="1">The sequence shown here is derived from an EMBL/GenBank/DDBJ whole genome shotgun (WGS) entry which is preliminary data.</text>
</comment>
<name>A0ABW5KW89_9FLAO</name>
<dbReference type="Proteomes" id="UP001597472">
    <property type="component" value="Unassembled WGS sequence"/>
</dbReference>
<dbReference type="RefSeq" id="WP_376894925.1">
    <property type="nucleotide sequence ID" value="NZ_JBHULS010000007.1"/>
</dbReference>
<sequence>MSLLVTCEHGGNFIPAAYKYLFEGHEAILNTHRGWDIGALDVYHSLKPAAVFSAHSTTSRLLVELNRSVHHIQLFSEYTQKLSQSEKQQLLQTYYTPYRSAVIRKIETLVSLQQTVLHVAVHSFTPVWNGVERPVDIGLLFDSRNATERQVCNFFKKELEKMVPYRIRFNKPYLGKSDGFPTFLRKQFPGNYIGIELEINQKFAANNTMPNNLKKALIQAVSATERQLYALL</sequence>
<evidence type="ECO:0000313" key="2">
    <source>
        <dbReference type="Proteomes" id="UP001597472"/>
    </source>
</evidence>
<dbReference type="InterPro" id="IPR007709">
    <property type="entry name" value="N-FG_amidohydro"/>
</dbReference>
<proteinExistence type="predicted"/>
<keyword evidence="2" id="KW-1185">Reference proteome</keyword>
<dbReference type="Gene3D" id="3.40.630.40">
    <property type="entry name" value="Zn-dependent exopeptidases"/>
    <property type="match status" value="1"/>
</dbReference>